<evidence type="ECO:0000313" key="2">
    <source>
        <dbReference type="EMBL" id="MCP2256353.1"/>
    </source>
</evidence>
<dbReference type="Proteomes" id="UP001205311">
    <property type="component" value="Unassembled WGS sequence"/>
</dbReference>
<keyword evidence="1" id="KW-1133">Transmembrane helix</keyword>
<name>A0ABT1HLH0_STRSD</name>
<feature type="transmembrane region" description="Helical" evidence="1">
    <location>
        <begin position="83"/>
        <end position="103"/>
    </location>
</feature>
<dbReference type="InterPro" id="IPR009937">
    <property type="entry name" value="Phage_holin_3_6"/>
</dbReference>
<dbReference type="RefSeq" id="WP_253667359.1">
    <property type="nucleotide sequence ID" value="NZ_JAMTCP010000001.1"/>
</dbReference>
<protein>
    <submittedName>
        <fullName evidence="2">Holin-X, holin superfamily III</fullName>
    </submittedName>
</protein>
<keyword evidence="3" id="KW-1185">Reference proteome</keyword>
<evidence type="ECO:0000256" key="1">
    <source>
        <dbReference type="SAM" id="Phobius"/>
    </source>
</evidence>
<accession>A0ABT1HLH0</accession>
<sequence length="137" mass="14403">MTHRTAARPAESRSVAELVSDLTDQIRRLVRDEMRLAAVELRGKGRRLGAGAGLAGAAAVLAWYGGAALVAALVLVLALVMPAWVAALVVGVVLLLVGAVLGLSARQQVRRAGPPVPEEAVTGLRQDVETIKERARR</sequence>
<proteinExistence type="predicted"/>
<dbReference type="Pfam" id="PF07332">
    <property type="entry name" value="Phage_holin_3_6"/>
    <property type="match status" value="1"/>
</dbReference>
<feature type="transmembrane region" description="Helical" evidence="1">
    <location>
        <begin position="52"/>
        <end position="77"/>
    </location>
</feature>
<comment type="caution">
    <text evidence="2">The sequence shown here is derived from an EMBL/GenBank/DDBJ whole genome shotgun (WGS) entry which is preliminary data.</text>
</comment>
<keyword evidence="1" id="KW-0472">Membrane</keyword>
<reference evidence="2 3" key="1">
    <citation type="submission" date="2022-06" db="EMBL/GenBank/DDBJ databases">
        <title>Genomic Encyclopedia of Archaeal and Bacterial Type Strains, Phase II (KMG-II): from individual species to whole genera.</title>
        <authorList>
            <person name="Goeker M."/>
        </authorList>
    </citation>
    <scope>NUCLEOTIDE SEQUENCE [LARGE SCALE GENOMIC DNA]</scope>
    <source>
        <strain evidence="2 3">DSM 40477</strain>
    </source>
</reference>
<gene>
    <name evidence="2" type="ORF">LX15_000036</name>
</gene>
<keyword evidence="1" id="KW-0812">Transmembrane</keyword>
<dbReference type="EMBL" id="JAMTCP010000001">
    <property type="protein sequence ID" value="MCP2256353.1"/>
    <property type="molecule type" value="Genomic_DNA"/>
</dbReference>
<organism evidence="2 3">
    <name type="scientific">Streptoalloteichus tenebrarius (strain ATCC 17920 / DSM 40477 / JCM 4838 / CBS 697.72 / NBRC 16177 / NCIMB 11028 / NRRL B-12390 / A12253. 1 / ISP 5477)</name>
    <name type="common">Streptomyces tenebrarius</name>
    <dbReference type="NCBI Taxonomy" id="1933"/>
    <lineage>
        <taxon>Bacteria</taxon>
        <taxon>Bacillati</taxon>
        <taxon>Actinomycetota</taxon>
        <taxon>Actinomycetes</taxon>
        <taxon>Pseudonocardiales</taxon>
        <taxon>Pseudonocardiaceae</taxon>
        <taxon>Streptoalloteichus</taxon>
    </lineage>
</organism>
<evidence type="ECO:0000313" key="3">
    <source>
        <dbReference type="Proteomes" id="UP001205311"/>
    </source>
</evidence>